<organism evidence="1">
    <name type="scientific">Tremblaya princeps</name>
    <dbReference type="NCBI Taxonomy" id="189385"/>
    <lineage>
        <taxon>Bacteria</taxon>
        <taxon>Pseudomonadati</taxon>
        <taxon>Pseudomonadota</taxon>
        <taxon>Betaproteobacteria</taxon>
        <taxon>Candidatus Tremblayella</taxon>
    </lineage>
</organism>
<dbReference type="AlphaFoldDB" id="Q8KTR1"/>
<name>Q8KTR1_TREPR</name>
<reference evidence="1" key="1">
    <citation type="journal article" date="2002" name="Appl. Environ. Microbiol.">
        <title>The genetic properties of the primary endosymbionts of mealybugs differ from those of other endosymbionts of plant sap-sucking insects.</title>
        <authorList>
            <person name="Baumann L."/>
            <person name="Thao M.L."/>
            <person name="Hess J.M."/>
            <person name="Johnson M.W."/>
            <person name="Baumann P."/>
        </authorList>
    </citation>
    <scope>NUCLEOTIDE SEQUENCE</scope>
</reference>
<evidence type="ECO:0000313" key="1">
    <source>
        <dbReference type="EMBL" id="AAM75987.1"/>
    </source>
</evidence>
<protein>
    <submittedName>
        <fullName evidence="1">Uncharacterized protein</fullName>
    </submittedName>
</protein>
<sequence length="230" mass="25078">MAPRSMESRSQSMRTLRLSLGAAPALRITCRHRQLRTYEGRPMAGNNHSRGYGCRILWAPHYAAPGAVRHRISLAQPPGPILRRGYGVRRRAEYAKQGGLAVSALRTAALYPAAVRIAPPSLCHPGSEWRMLCVEVSGHGLGVAVYHYRAVLYMTAVAVAWEAVVELDALAYCYGPAPSTATDPTSLPRHSARGICAHPEACAPLACSWIAQTLNGLRSQRYVRHLYAIA</sequence>
<accession>Q8KTR1</accession>
<dbReference type="EMBL" id="AF481102">
    <property type="protein sequence ID" value="AAM75987.1"/>
    <property type="molecule type" value="Genomic_DNA"/>
</dbReference>
<proteinExistence type="predicted"/>